<name>A0A0K2T2A5_LEPSM</name>
<proteinExistence type="predicted"/>
<evidence type="ECO:0000313" key="1">
    <source>
        <dbReference type="EMBL" id="CDW20158.1"/>
    </source>
</evidence>
<protein>
    <submittedName>
        <fullName evidence="1">Uncharacterized protein</fullName>
    </submittedName>
</protein>
<organism evidence="1">
    <name type="scientific">Lepeophtheirus salmonis</name>
    <name type="common">Salmon louse</name>
    <name type="synonym">Caligus salmonis</name>
    <dbReference type="NCBI Taxonomy" id="72036"/>
    <lineage>
        <taxon>Eukaryota</taxon>
        <taxon>Metazoa</taxon>
        <taxon>Ecdysozoa</taxon>
        <taxon>Arthropoda</taxon>
        <taxon>Crustacea</taxon>
        <taxon>Multicrustacea</taxon>
        <taxon>Hexanauplia</taxon>
        <taxon>Copepoda</taxon>
        <taxon>Siphonostomatoida</taxon>
        <taxon>Caligidae</taxon>
        <taxon>Lepeophtheirus</taxon>
    </lineage>
</organism>
<accession>A0A0K2T2A5</accession>
<dbReference type="AlphaFoldDB" id="A0A0K2T2A5"/>
<dbReference type="EMBL" id="HACA01002797">
    <property type="protein sequence ID" value="CDW20158.1"/>
    <property type="molecule type" value="Transcribed_RNA"/>
</dbReference>
<sequence length="93" mass="11053">TTIPLNIFIAGQTFKIGQGQITYLLQVTLGWRYKVKNKLRPQYFDNPEIYVYRTLLINFSRQIFNTKSIRYTPYANVEWALCCARKYGFACWI</sequence>
<feature type="non-terminal residue" evidence="1">
    <location>
        <position position="1"/>
    </location>
</feature>
<reference evidence="1" key="1">
    <citation type="submission" date="2014-05" db="EMBL/GenBank/DDBJ databases">
        <authorList>
            <person name="Chronopoulou M."/>
        </authorList>
    </citation>
    <scope>NUCLEOTIDE SEQUENCE</scope>
    <source>
        <tissue evidence="1">Whole organism</tissue>
    </source>
</reference>